<evidence type="ECO:0000256" key="2">
    <source>
        <dbReference type="ARBA" id="ARBA00022723"/>
    </source>
</evidence>
<evidence type="ECO:0000313" key="10">
    <source>
        <dbReference type="Proteomes" id="UP001497453"/>
    </source>
</evidence>
<dbReference type="Pfam" id="PF00628">
    <property type="entry name" value="PHD"/>
    <property type="match status" value="1"/>
</dbReference>
<dbReference type="InterPro" id="IPR011011">
    <property type="entry name" value="Znf_FYVE_PHD"/>
</dbReference>
<feature type="region of interest" description="Disordered" evidence="7">
    <location>
        <begin position="1"/>
        <end position="219"/>
    </location>
</feature>
<feature type="compositionally biased region" description="Low complexity" evidence="7">
    <location>
        <begin position="375"/>
        <end position="387"/>
    </location>
</feature>
<feature type="compositionally biased region" description="Polar residues" evidence="7">
    <location>
        <begin position="197"/>
        <end position="214"/>
    </location>
</feature>
<name>A0ABP1CJQ7_9APHY</name>
<dbReference type="PROSITE" id="PS01359">
    <property type="entry name" value="ZF_PHD_1"/>
    <property type="match status" value="1"/>
</dbReference>
<comment type="subcellular location">
    <subcellularLocation>
        <location evidence="1">Nucleus</location>
    </subcellularLocation>
</comment>
<dbReference type="CDD" id="cd16039">
    <property type="entry name" value="PHD_SPP1"/>
    <property type="match status" value="1"/>
</dbReference>
<feature type="region of interest" description="Disordered" evidence="7">
    <location>
        <begin position="707"/>
        <end position="730"/>
    </location>
</feature>
<sequence length="925" mass="100912">MSLPRPSVSPTISKSPLEGFGPLEALVQAATEERRRLSGDLPTVGWQGTGSETSPRLRAAPASPALVAAPSRSSYSRSPEPLSSPPDHPLESAYGQLSTSPTVSSTRLLPNDNLPEINARTLRDGEPPPKRRKSSNESQPRPPPLAQHSSRSPLVRTRALSPVSVLDMRGRDPTFARPSVWDSPRDPSIISSPRVIGQSTATPVGVRSHSQAGSASRELVEEHRFNGLPYDPRINETRPVPVPVPRRSLKQDDAHEWLLEHYSSSQQSVVAFSPTDHVGSAVSHLSSLKLESHSPIPQVNVRGASRSPSEGGQSLTTFASPVIPAHVSQQAIMDSDIDMELDLAVSSHYSTSRQTVADNDVDDELLSLVDDRPRSSSSSMKPISARSPIPPSGSPRKPTPSQVTSLKNSYLSGVRSPSIGTQADRDSMPPPAVPLDHGGKGAMTNSKSGGRAESAGATQSKKKDSGKAMARTKQIPKAKPKPKGRAKVVKDTTAGTSQTHLSPLVPTTTGRGKKSSPAATPGGKRAVSTVAGTQSRSRSTSVLPPESNKDSPAEAEAEETVDDKLYCVCKTSYDEDRVMIACDRCDEWYHTQCVQMPDDEVDLVDQFICPVCIANNPTLSLKTTYKKRCWAGLKHPNPSSPDACHKPARGAFSKYCSDECGIAYVQSRIEHWGGDKERLWQSVKNADKREAVVVRCIPKAEVPNGDVKVNGKNHHIQSTTQEVVPPGRSKTQRQLDRLNARLDKLAQRRDEIKRDMEIVLWREKLLELAIARADVVNECGWDQRLCFDHEEYAEFGATVFDSYSDEGQKENEDTMQVDGAIEDGEWWCKGKQKCERHAGWQKLRQAEVSFEKGTMEASLASLTAQERELRKHMEEVINPNTSKARIIEQVSVAPLKPLHEPNGTTKVKANGTSTKKGKKRKTEGS</sequence>
<feature type="compositionally biased region" description="Basic residues" evidence="7">
    <location>
        <begin position="915"/>
        <end position="925"/>
    </location>
</feature>
<dbReference type="InterPro" id="IPR019786">
    <property type="entry name" value="Zinc_finger_PHD-type_CS"/>
</dbReference>
<keyword evidence="4" id="KW-0862">Zinc</keyword>
<organism evidence="9 10">
    <name type="scientific">Somion occarium</name>
    <dbReference type="NCBI Taxonomy" id="3059160"/>
    <lineage>
        <taxon>Eukaryota</taxon>
        <taxon>Fungi</taxon>
        <taxon>Dikarya</taxon>
        <taxon>Basidiomycota</taxon>
        <taxon>Agaricomycotina</taxon>
        <taxon>Agaricomycetes</taxon>
        <taxon>Polyporales</taxon>
        <taxon>Cerrenaceae</taxon>
        <taxon>Somion</taxon>
    </lineage>
</organism>
<feature type="region of interest" description="Disordered" evidence="7">
    <location>
        <begin position="294"/>
        <end position="316"/>
    </location>
</feature>
<keyword evidence="5" id="KW-0539">Nucleus</keyword>
<dbReference type="InterPro" id="IPR013083">
    <property type="entry name" value="Znf_RING/FYVE/PHD"/>
</dbReference>
<evidence type="ECO:0000256" key="3">
    <source>
        <dbReference type="ARBA" id="ARBA00022771"/>
    </source>
</evidence>
<evidence type="ECO:0000259" key="8">
    <source>
        <dbReference type="PROSITE" id="PS50016"/>
    </source>
</evidence>
<dbReference type="Gene3D" id="3.30.40.10">
    <property type="entry name" value="Zinc/RING finger domain, C3HC4 (zinc finger)"/>
    <property type="match status" value="1"/>
</dbReference>
<accession>A0ABP1CJQ7</accession>
<dbReference type="InterPro" id="IPR019787">
    <property type="entry name" value="Znf_PHD-finger"/>
</dbReference>
<feature type="compositionally biased region" description="Polar residues" evidence="7">
    <location>
        <begin position="306"/>
        <end position="316"/>
    </location>
</feature>
<feature type="compositionally biased region" description="Polar residues" evidence="7">
    <location>
        <begin position="493"/>
        <end position="510"/>
    </location>
</feature>
<evidence type="ECO:0000256" key="1">
    <source>
        <dbReference type="ARBA" id="ARBA00004123"/>
    </source>
</evidence>
<dbReference type="InterPro" id="IPR001965">
    <property type="entry name" value="Znf_PHD"/>
</dbReference>
<feature type="compositionally biased region" description="Low complexity" evidence="7">
    <location>
        <begin position="54"/>
        <end position="81"/>
    </location>
</feature>
<feature type="region of interest" description="Disordered" evidence="7">
    <location>
        <begin position="370"/>
        <end position="557"/>
    </location>
</feature>
<evidence type="ECO:0000256" key="5">
    <source>
        <dbReference type="ARBA" id="ARBA00023242"/>
    </source>
</evidence>
<protein>
    <recommendedName>
        <fullName evidence="8">PHD-type domain-containing protein</fullName>
    </recommendedName>
</protein>
<evidence type="ECO:0000256" key="7">
    <source>
        <dbReference type="SAM" id="MobiDB-lite"/>
    </source>
</evidence>
<dbReference type="Proteomes" id="UP001497453">
    <property type="component" value="Chromosome 1"/>
</dbReference>
<evidence type="ECO:0000313" key="9">
    <source>
        <dbReference type="EMBL" id="CAL1695921.1"/>
    </source>
</evidence>
<feature type="compositionally biased region" description="Basic residues" evidence="7">
    <location>
        <begin position="474"/>
        <end position="487"/>
    </location>
</feature>
<dbReference type="PANTHER" id="PTHR46174:SF1">
    <property type="entry name" value="CXXC-TYPE ZINC FINGER PROTEIN 1"/>
    <property type="match status" value="1"/>
</dbReference>
<reference evidence="10" key="1">
    <citation type="submission" date="2024-04" db="EMBL/GenBank/DDBJ databases">
        <authorList>
            <person name="Shaw F."/>
            <person name="Minotto A."/>
        </authorList>
    </citation>
    <scope>NUCLEOTIDE SEQUENCE [LARGE SCALE GENOMIC DNA]</scope>
</reference>
<dbReference type="InterPro" id="IPR037869">
    <property type="entry name" value="Spp1/CFP1"/>
</dbReference>
<feature type="compositionally biased region" description="Polar residues" evidence="7">
    <location>
        <begin position="530"/>
        <end position="542"/>
    </location>
</feature>
<dbReference type="PANTHER" id="PTHR46174">
    <property type="entry name" value="CXXC-TYPE ZINC FINGER PROTEIN 1"/>
    <property type="match status" value="1"/>
</dbReference>
<keyword evidence="3 6" id="KW-0863">Zinc-finger</keyword>
<feature type="region of interest" description="Disordered" evidence="7">
    <location>
        <begin position="892"/>
        <end position="925"/>
    </location>
</feature>
<feature type="compositionally biased region" description="Polar residues" evidence="7">
    <location>
        <begin position="95"/>
        <end position="108"/>
    </location>
</feature>
<feature type="domain" description="PHD-type" evidence="8">
    <location>
        <begin position="564"/>
        <end position="615"/>
    </location>
</feature>
<keyword evidence="10" id="KW-1185">Reference proteome</keyword>
<proteinExistence type="predicted"/>
<gene>
    <name evidence="9" type="ORF">GFSPODELE1_LOCUS951</name>
</gene>
<keyword evidence="2" id="KW-0479">Metal-binding</keyword>
<evidence type="ECO:0000256" key="6">
    <source>
        <dbReference type="PROSITE-ProRule" id="PRU00146"/>
    </source>
</evidence>
<dbReference type="SUPFAM" id="SSF57903">
    <property type="entry name" value="FYVE/PHD zinc finger"/>
    <property type="match status" value="1"/>
</dbReference>
<feature type="compositionally biased region" description="Polar residues" evidence="7">
    <location>
        <begin position="399"/>
        <end position="411"/>
    </location>
</feature>
<dbReference type="EMBL" id="OZ037944">
    <property type="protein sequence ID" value="CAL1695921.1"/>
    <property type="molecule type" value="Genomic_DNA"/>
</dbReference>
<evidence type="ECO:0000256" key="4">
    <source>
        <dbReference type="ARBA" id="ARBA00022833"/>
    </source>
</evidence>
<dbReference type="SMART" id="SM00249">
    <property type="entry name" value="PHD"/>
    <property type="match status" value="1"/>
</dbReference>
<dbReference type="PROSITE" id="PS50016">
    <property type="entry name" value="ZF_PHD_2"/>
    <property type="match status" value="1"/>
</dbReference>